<evidence type="ECO:0000313" key="6">
    <source>
        <dbReference type="Proteomes" id="UP000324298"/>
    </source>
</evidence>
<evidence type="ECO:0000259" key="2">
    <source>
        <dbReference type="Pfam" id="PF25954"/>
    </source>
</evidence>
<reference evidence="5 6" key="1">
    <citation type="submission" date="2019-04" db="EMBL/GenBank/DDBJ databases">
        <title>Geobacter ruber sp. nov., ferric-reducing bacteria isolated from paddy soil.</title>
        <authorList>
            <person name="Xu Z."/>
            <person name="Masuda Y."/>
            <person name="Itoh H."/>
            <person name="Senoo K."/>
        </authorList>
    </citation>
    <scope>NUCLEOTIDE SEQUENCE [LARGE SCALE GENOMIC DNA]</scope>
    <source>
        <strain evidence="5 6">Red88</strain>
    </source>
</reference>
<dbReference type="EMBL" id="SRSD01000003">
    <property type="protein sequence ID" value="KAA0893575.1"/>
    <property type="molecule type" value="Genomic_DNA"/>
</dbReference>
<feature type="domain" description="Multidrug resistance protein MdtA-like C-terminal permuted SH3" evidence="3">
    <location>
        <begin position="307"/>
        <end position="361"/>
    </location>
</feature>
<dbReference type="Pfam" id="PF25967">
    <property type="entry name" value="RND-MFP_C"/>
    <property type="match status" value="1"/>
</dbReference>
<sequence length="381" mass="40927">MRERGEIPMNESALTSRRRLFLAGGLLVALAVVLVALLLGSRRSQVQAELQVRQAALTAGPRVTIAVAGRSPAQRSVVLSGEARPFAEVTLYAKVSGYLREIRVDKGDRVDRGQVLALIESPELDRQYDAAAADARTKRLFADRERLLIKDGVVARQDYDNAEAAARSAEATAEGLKSQKGYETVRAPFSGTVTARFVDPGTLLQSATTNQTAAQPVATISKTDRLRVYVYLDQKNAAFVRKGDRAEIADAARPEVKLPASVTRISGELDLKSRTLLVELDLDNREGVILAGGFVQVSLALTAPPHVQVPAEALLMKGEQSYVGVVGSDNRVRFREVSVADSDGKMVRSGAGLKEGERVVLNPGSGISEGQMVQPAEAGRK</sequence>
<proteinExistence type="inferred from homology"/>
<dbReference type="GO" id="GO:1990281">
    <property type="term" value="C:efflux pump complex"/>
    <property type="evidence" value="ECO:0007669"/>
    <property type="project" value="TreeGrafter"/>
</dbReference>
<evidence type="ECO:0000313" key="5">
    <source>
        <dbReference type="EMBL" id="KAA0893575.1"/>
    </source>
</evidence>
<evidence type="ECO:0000259" key="3">
    <source>
        <dbReference type="Pfam" id="PF25967"/>
    </source>
</evidence>
<protein>
    <submittedName>
        <fullName evidence="5">Efflux RND transporter periplasmic adaptor subunit</fullName>
    </submittedName>
</protein>
<dbReference type="Gene3D" id="2.40.420.20">
    <property type="match status" value="1"/>
</dbReference>
<comment type="similarity">
    <text evidence="1">Belongs to the membrane fusion protein (MFP) (TC 8.A.1) family.</text>
</comment>
<dbReference type="InterPro" id="IPR006143">
    <property type="entry name" value="RND_pump_MFP"/>
</dbReference>
<dbReference type="SUPFAM" id="SSF111369">
    <property type="entry name" value="HlyD-like secretion proteins"/>
    <property type="match status" value="1"/>
</dbReference>
<keyword evidence="6" id="KW-1185">Reference proteome</keyword>
<name>A0A5A9XM14_9BACT</name>
<dbReference type="OrthoDB" id="9806939at2"/>
<dbReference type="Proteomes" id="UP000324298">
    <property type="component" value="Unassembled WGS sequence"/>
</dbReference>
<dbReference type="AlphaFoldDB" id="A0A5A9XM14"/>
<dbReference type="InterPro" id="IPR058627">
    <property type="entry name" value="MdtA-like_C"/>
</dbReference>
<accession>A0A5A9XM14</accession>
<feature type="domain" description="CusB-like beta-barrel" evidence="2">
    <location>
        <begin position="233"/>
        <end position="300"/>
    </location>
</feature>
<evidence type="ECO:0000259" key="4">
    <source>
        <dbReference type="Pfam" id="PF25973"/>
    </source>
</evidence>
<dbReference type="Pfam" id="PF25973">
    <property type="entry name" value="BSH_CzcB"/>
    <property type="match status" value="1"/>
</dbReference>
<dbReference type="InterPro" id="IPR058647">
    <property type="entry name" value="BSH_CzcB-like"/>
</dbReference>
<gene>
    <name evidence="5" type="ORF">ET418_07135</name>
</gene>
<feature type="domain" description="CzcB-like barrel-sandwich hybrid" evidence="4">
    <location>
        <begin position="90"/>
        <end position="208"/>
    </location>
</feature>
<dbReference type="Gene3D" id="2.40.30.170">
    <property type="match status" value="1"/>
</dbReference>
<dbReference type="InterPro" id="IPR058792">
    <property type="entry name" value="Beta-barrel_RND_2"/>
</dbReference>
<dbReference type="GO" id="GO:0015562">
    <property type="term" value="F:efflux transmembrane transporter activity"/>
    <property type="evidence" value="ECO:0007669"/>
    <property type="project" value="TreeGrafter"/>
</dbReference>
<dbReference type="Gene3D" id="2.40.50.100">
    <property type="match status" value="1"/>
</dbReference>
<dbReference type="NCBIfam" id="TIGR01730">
    <property type="entry name" value="RND_mfp"/>
    <property type="match status" value="1"/>
</dbReference>
<dbReference type="PANTHER" id="PTHR30469:SF37">
    <property type="entry name" value="RAGD PROTEIN"/>
    <property type="match status" value="1"/>
</dbReference>
<organism evidence="5 6">
    <name type="scientific">Oryzomonas rubra</name>
    <dbReference type="NCBI Taxonomy" id="2509454"/>
    <lineage>
        <taxon>Bacteria</taxon>
        <taxon>Pseudomonadati</taxon>
        <taxon>Thermodesulfobacteriota</taxon>
        <taxon>Desulfuromonadia</taxon>
        <taxon>Geobacterales</taxon>
        <taxon>Geobacteraceae</taxon>
        <taxon>Oryzomonas</taxon>
    </lineage>
</organism>
<evidence type="ECO:0000256" key="1">
    <source>
        <dbReference type="ARBA" id="ARBA00009477"/>
    </source>
</evidence>
<dbReference type="Gene3D" id="1.10.287.470">
    <property type="entry name" value="Helix hairpin bin"/>
    <property type="match status" value="1"/>
</dbReference>
<dbReference type="PANTHER" id="PTHR30469">
    <property type="entry name" value="MULTIDRUG RESISTANCE PROTEIN MDTA"/>
    <property type="match status" value="1"/>
</dbReference>
<dbReference type="Pfam" id="PF25954">
    <property type="entry name" value="Beta-barrel_RND_2"/>
    <property type="match status" value="1"/>
</dbReference>
<comment type="caution">
    <text evidence="5">The sequence shown here is derived from an EMBL/GenBank/DDBJ whole genome shotgun (WGS) entry which is preliminary data.</text>
</comment>